<reference evidence="5 6" key="1">
    <citation type="submission" date="2017-08" db="EMBL/GenBank/DDBJ databases">
        <authorList>
            <person name="de Groot N.N."/>
        </authorList>
    </citation>
    <scope>NUCLEOTIDE SEQUENCE [LARGE SCALE GENOMIC DNA]</scope>
    <source>
        <strain evidence="5 6">JC85</strain>
    </source>
</reference>
<evidence type="ECO:0000259" key="4">
    <source>
        <dbReference type="PROSITE" id="PS51462"/>
    </source>
</evidence>
<dbReference type="InterPro" id="IPR020084">
    <property type="entry name" value="NUDIX_hydrolase_CS"/>
</dbReference>
<dbReference type="Pfam" id="PF00293">
    <property type="entry name" value="NUDIX"/>
    <property type="match status" value="1"/>
</dbReference>
<dbReference type="EMBL" id="OBQD01000006">
    <property type="protein sequence ID" value="SOC39853.1"/>
    <property type="molecule type" value="Genomic_DNA"/>
</dbReference>
<dbReference type="PRINTS" id="PR00502">
    <property type="entry name" value="NUDIXFAMILY"/>
</dbReference>
<dbReference type="Proteomes" id="UP000219167">
    <property type="component" value="Unassembled WGS sequence"/>
</dbReference>
<dbReference type="PROSITE" id="PS51462">
    <property type="entry name" value="NUDIX"/>
    <property type="match status" value="1"/>
</dbReference>
<name>A0A285UDM6_9HYPH</name>
<dbReference type="RefSeq" id="WP_097139191.1">
    <property type="nucleotide sequence ID" value="NZ_OBQD01000006.1"/>
</dbReference>
<dbReference type="SUPFAM" id="SSF55811">
    <property type="entry name" value="Nudix"/>
    <property type="match status" value="1"/>
</dbReference>
<protein>
    <submittedName>
        <fullName evidence="5">ADP-ribose pyrophosphatase YjhB (NUDIX family)</fullName>
    </submittedName>
</protein>
<keyword evidence="2 3" id="KW-0378">Hydrolase</keyword>
<dbReference type="InterPro" id="IPR020476">
    <property type="entry name" value="Nudix_hydrolase"/>
</dbReference>
<dbReference type="InterPro" id="IPR000086">
    <property type="entry name" value="NUDIX_hydrolase_dom"/>
</dbReference>
<sequence>MTAQAASSAILERDGRYLLVLRRNPPAADMYAFPGGRAEPGETPEETALREFAEETGILARHPRLYATYDLDSRSTGSHYFLSVFRVEADRKAIAVAADDAADLGWFTAAEIDSLPAPESVRDCIRRLEADRGRSDMLPPRHVSGLR</sequence>
<dbReference type="OrthoDB" id="9761969at2"/>
<dbReference type="PANTHER" id="PTHR43736:SF1">
    <property type="entry name" value="DIHYDRONEOPTERIN TRIPHOSPHATE DIPHOSPHATASE"/>
    <property type="match status" value="1"/>
</dbReference>
<evidence type="ECO:0000313" key="5">
    <source>
        <dbReference type="EMBL" id="SOC39853.1"/>
    </source>
</evidence>
<accession>A0A285UDM6</accession>
<comment type="similarity">
    <text evidence="3">Belongs to the Nudix hydrolase family.</text>
</comment>
<dbReference type="AlphaFoldDB" id="A0A285UDM6"/>
<evidence type="ECO:0000256" key="1">
    <source>
        <dbReference type="ARBA" id="ARBA00001946"/>
    </source>
</evidence>
<dbReference type="InterPro" id="IPR015797">
    <property type="entry name" value="NUDIX_hydrolase-like_dom_sf"/>
</dbReference>
<dbReference type="PANTHER" id="PTHR43736">
    <property type="entry name" value="ADP-RIBOSE PYROPHOSPHATASE"/>
    <property type="match status" value="1"/>
</dbReference>
<evidence type="ECO:0000256" key="3">
    <source>
        <dbReference type="RuleBase" id="RU003476"/>
    </source>
</evidence>
<gene>
    <name evidence="5" type="ORF">SAMN05892877_106226</name>
</gene>
<organism evidence="5 6">
    <name type="scientific">Rhizobium subbaraonis</name>
    <dbReference type="NCBI Taxonomy" id="908946"/>
    <lineage>
        <taxon>Bacteria</taxon>
        <taxon>Pseudomonadati</taxon>
        <taxon>Pseudomonadota</taxon>
        <taxon>Alphaproteobacteria</taxon>
        <taxon>Hyphomicrobiales</taxon>
        <taxon>Rhizobiaceae</taxon>
        <taxon>Rhizobium/Agrobacterium group</taxon>
        <taxon>Rhizobium</taxon>
    </lineage>
</organism>
<dbReference type="CDD" id="cd04673">
    <property type="entry name" value="NUDIX_ADPRase"/>
    <property type="match status" value="1"/>
</dbReference>
<feature type="domain" description="Nudix hydrolase" evidence="4">
    <location>
        <begin position="2"/>
        <end position="129"/>
    </location>
</feature>
<evidence type="ECO:0000256" key="2">
    <source>
        <dbReference type="ARBA" id="ARBA00022801"/>
    </source>
</evidence>
<keyword evidence="6" id="KW-1185">Reference proteome</keyword>
<dbReference type="PROSITE" id="PS00893">
    <property type="entry name" value="NUDIX_BOX"/>
    <property type="match status" value="1"/>
</dbReference>
<proteinExistence type="inferred from homology"/>
<dbReference type="GO" id="GO:0016787">
    <property type="term" value="F:hydrolase activity"/>
    <property type="evidence" value="ECO:0007669"/>
    <property type="project" value="UniProtKB-KW"/>
</dbReference>
<dbReference type="Gene3D" id="3.90.79.10">
    <property type="entry name" value="Nucleoside Triphosphate Pyrophosphohydrolase"/>
    <property type="match status" value="1"/>
</dbReference>
<evidence type="ECO:0000313" key="6">
    <source>
        <dbReference type="Proteomes" id="UP000219167"/>
    </source>
</evidence>
<comment type="cofactor">
    <cofactor evidence="1">
        <name>Mg(2+)</name>
        <dbReference type="ChEBI" id="CHEBI:18420"/>
    </cofactor>
</comment>